<comment type="caution">
    <text evidence="1">The sequence shown here is derived from an EMBL/GenBank/DDBJ whole genome shotgun (WGS) entry which is preliminary data.</text>
</comment>
<keyword evidence="2" id="KW-1185">Reference proteome</keyword>
<accession>A0ABW9Z1K9</accession>
<dbReference type="Gene3D" id="3.30.1330.40">
    <property type="entry name" value="RutC-like"/>
    <property type="match status" value="1"/>
</dbReference>
<dbReference type="InterPro" id="IPR006175">
    <property type="entry name" value="YjgF/YER057c/UK114"/>
</dbReference>
<dbReference type="InterPro" id="IPR038743">
    <property type="entry name" value="YjgH-like"/>
</dbReference>
<proteinExistence type="predicted"/>
<gene>
    <name evidence="1" type="ORF">GR303_19480</name>
</gene>
<organism evidence="1 2">
    <name type="scientific">Microvirga arsenatis</name>
    <dbReference type="NCBI Taxonomy" id="2692265"/>
    <lineage>
        <taxon>Bacteria</taxon>
        <taxon>Pseudomonadati</taxon>
        <taxon>Pseudomonadota</taxon>
        <taxon>Alphaproteobacteria</taxon>
        <taxon>Hyphomicrobiales</taxon>
        <taxon>Methylobacteriaceae</taxon>
        <taxon>Microvirga</taxon>
    </lineage>
</organism>
<reference evidence="1 2" key="1">
    <citation type="submission" date="2020-01" db="EMBL/GenBank/DDBJ databases">
        <title>Microvirga sp. nov., an arsenate reduction bacterium isolated from Tibet hotspring sediments.</title>
        <authorList>
            <person name="Yuan C.-G."/>
        </authorList>
    </citation>
    <scope>NUCLEOTIDE SEQUENCE [LARGE SCALE GENOMIC DNA]</scope>
    <source>
        <strain evidence="1 2">SYSU G3D203</strain>
    </source>
</reference>
<protein>
    <submittedName>
        <fullName evidence="1">RidA family protein</fullName>
    </submittedName>
</protein>
<dbReference type="EMBL" id="JAAAXJ010000015">
    <property type="protein sequence ID" value="NBJ26529.1"/>
    <property type="molecule type" value="Genomic_DNA"/>
</dbReference>
<dbReference type="PANTHER" id="PTHR11803:SF44">
    <property type="entry name" value="RUTC FAMILY PROTEIN YJGH"/>
    <property type="match status" value="1"/>
</dbReference>
<dbReference type="RefSeq" id="WP_161725133.1">
    <property type="nucleotide sequence ID" value="NZ_JAAAXI010000016.1"/>
</dbReference>
<dbReference type="SUPFAM" id="SSF55298">
    <property type="entry name" value="YjgF-like"/>
    <property type="match status" value="1"/>
</dbReference>
<evidence type="ECO:0000313" key="1">
    <source>
        <dbReference type="EMBL" id="NBJ26529.1"/>
    </source>
</evidence>
<dbReference type="Proteomes" id="UP000818323">
    <property type="component" value="Unassembled WGS sequence"/>
</dbReference>
<dbReference type="Pfam" id="PF01042">
    <property type="entry name" value="Ribonuc_L-PSP"/>
    <property type="match status" value="1"/>
</dbReference>
<dbReference type="InterPro" id="IPR035959">
    <property type="entry name" value="RutC-like_sf"/>
</dbReference>
<evidence type="ECO:0000313" key="2">
    <source>
        <dbReference type="Proteomes" id="UP000818323"/>
    </source>
</evidence>
<dbReference type="PANTHER" id="PTHR11803">
    <property type="entry name" value="2-IMINOBUTANOATE/2-IMINOPROPANOATE DEAMINASE RIDA"/>
    <property type="match status" value="1"/>
</dbReference>
<dbReference type="CDD" id="cd02198">
    <property type="entry name" value="YjgH_like"/>
    <property type="match status" value="1"/>
</dbReference>
<name>A0ABW9Z1K9_9HYPH</name>
<sequence>MAKRAIIPPEFRAAADRLKMSPAIISGSHVFLTGVTGSNAHGHMPDDAETQIRTAFDKIGSVLRAGGLTFQSIVEMTTYHVGLRDHFDLFDAIRLEYLGEPYPVWTAVEVAGLRREGAIVEIRVIAHTNADEGA</sequence>